<protein>
    <recommendedName>
        <fullName evidence="3 5">Regulatory protein RecX</fullName>
    </recommendedName>
</protein>
<name>A0ABV6KD18_9BACI</name>
<dbReference type="InterPro" id="IPR003783">
    <property type="entry name" value="Regulatory_RecX"/>
</dbReference>
<evidence type="ECO:0000259" key="8">
    <source>
        <dbReference type="Pfam" id="PF21982"/>
    </source>
</evidence>
<dbReference type="InterPro" id="IPR036388">
    <property type="entry name" value="WH-like_DNA-bd_sf"/>
</dbReference>
<gene>
    <name evidence="5 9" type="primary">recX</name>
    <name evidence="9" type="ORF">ACFFHM_12085</name>
</gene>
<dbReference type="PANTHER" id="PTHR33602:SF1">
    <property type="entry name" value="REGULATORY PROTEIN RECX FAMILY PROTEIN"/>
    <property type="match status" value="1"/>
</dbReference>
<dbReference type="InterPro" id="IPR053926">
    <property type="entry name" value="RecX_HTH_1st"/>
</dbReference>
<dbReference type="Pfam" id="PF21982">
    <property type="entry name" value="RecX_HTH1"/>
    <property type="match status" value="1"/>
</dbReference>
<comment type="subcellular location">
    <subcellularLocation>
        <location evidence="1 5">Cytoplasm</location>
    </subcellularLocation>
</comment>
<dbReference type="NCBIfam" id="NF010733">
    <property type="entry name" value="PRK14135.1"/>
    <property type="match status" value="1"/>
</dbReference>
<feature type="domain" description="RecX third three-helical" evidence="7">
    <location>
        <begin position="218"/>
        <end position="265"/>
    </location>
</feature>
<reference evidence="9 10" key="1">
    <citation type="submission" date="2024-09" db="EMBL/GenBank/DDBJ databases">
        <authorList>
            <person name="Sun Q."/>
            <person name="Mori K."/>
        </authorList>
    </citation>
    <scope>NUCLEOTIDE SEQUENCE [LARGE SCALE GENOMIC DNA]</scope>
    <source>
        <strain evidence="9 10">NCAIM B.02610</strain>
    </source>
</reference>
<evidence type="ECO:0000256" key="2">
    <source>
        <dbReference type="ARBA" id="ARBA00009695"/>
    </source>
</evidence>
<evidence type="ECO:0000256" key="3">
    <source>
        <dbReference type="ARBA" id="ARBA00018111"/>
    </source>
</evidence>
<evidence type="ECO:0000259" key="6">
    <source>
        <dbReference type="Pfam" id="PF02631"/>
    </source>
</evidence>
<evidence type="ECO:0000313" key="10">
    <source>
        <dbReference type="Proteomes" id="UP001589838"/>
    </source>
</evidence>
<proteinExistence type="inferred from homology"/>
<dbReference type="Pfam" id="PF02631">
    <property type="entry name" value="RecX_HTH2"/>
    <property type="match status" value="1"/>
</dbReference>
<dbReference type="EMBL" id="JBHLUX010000030">
    <property type="protein sequence ID" value="MFC0471206.1"/>
    <property type="molecule type" value="Genomic_DNA"/>
</dbReference>
<dbReference type="Pfam" id="PF21981">
    <property type="entry name" value="RecX_HTH3"/>
    <property type="match status" value="1"/>
</dbReference>
<keyword evidence="10" id="KW-1185">Reference proteome</keyword>
<comment type="similarity">
    <text evidence="2 5">Belongs to the RecX family.</text>
</comment>
<dbReference type="Gene3D" id="1.10.10.10">
    <property type="entry name" value="Winged helix-like DNA-binding domain superfamily/Winged helix DNA-binding domain"/>
    <property type="match status" value="4"/>
</dbReference>
<dbReference type="HAMAP" id="MF_01114">
    <property type="entry name" value="RecX"/>
    <property type="match status" value="1"/>
</dbReference>
<keyword evidence="4 5" id="KW-0963">Cytoplasm</keyword>
<feature type="domain" description="RecX second three-helical" evidence="6">
    <location>
        <begin position="112"/>
        <end position="153"/>
    </location>
</feature>
<feature type="domain" description="RecX first three-helical" evidence="8">
    <location>
        <begin position="66"/>
        <end position="105"/>
    </location>
</feature>
<dbReference type="RefSeq" id="WP_335958597.1">
    <property type="nucleotide sequence ID" value="NZ_JAXBLX010000002.1"/>
</dbReference>
<evidence type="ECO:0000256" key="4">
    <source>
        <dbReference type="ARBA" id="ARBA00022490"/>
    </source>
</evidence>
<dbReference type="Proteomes" id="UP001589838">
    <property type="component" value="Unassembled WGS sequence"/>
</dbReference>
<sequence length="270" mass="32183">MTVIAKIEVQKRNKSRYNIFLSKGHGAEYALSVDEDLLIKHGLTKGLEINEEKLIELIDEDEQKKAYNLAINYLSYRPRSILEMRQYLEKKEKETRHIDQVLDQLVNQDLLNDKEFASAYIRSKRLTLMKGPLKLKQELKQKGVKDSIIDNALDYYSKLEQIDQLVKWLEKQQTKRSSKLSINAFRDKLTNQLLTKGFSREVIVEAFKLVDFQSEQIEEWEAICFQGEKIKRKFEKKYTGWEYWQRVKQHLYRKGFSMELIDRYIDEGEE</sequence>
<evidence type="ECO:0000256" key="5">
    <source>
        <dbReference type="HAMAP-Rule" id="MF_01114"/>
    </source>
</evidence>
<dbReference type="InterPro" id="IPR053925">
    <property type="entry name" value="RecX_HTH_3rd"/>
</dbReference>
<evidence type="ECO:0000313" key="9">
    <source>
        <dbReference type="EMBL" id="MFC0471206.1"/>
    </source>
</evidence>
<dbReference type="PANTHER" id="PTHR33602">
    <property type="entry name" value="REGULATORY PROTEIN RECX FAMILY PROTEIN"/>
    <property type="match status" value="1"/>
</dbReference>
<accession>A0ABV6KD18</accession>
<evidence type="ECO:0000256" key="1">
    <source>
        <dbReference type="ARBA" id="ARBA00004496"/>
    </source>
</evidence>
<evidence type="ECO:0000259" key="7">
    <source>
        <dbReference type="Pfam" id="PF21981"/>
    </source>
</evidence>
<dbReference type="InterPro" id="IPR053924">
    <property type="entry name" value="RecX_HTH_2nd"/>
</dbReference>
<comment type="function">
    <text evidence="5">Modulates RecA activity.</text>
</comment>
<organism evidence="9 10">
    <name type="scientific">Halalkalibacter kiskunsagensis</name>
    <dbReference type="NCBI Taxonomy" id="1548599"/>
    <lineage>
        <taxon>Bacteria</taxon>
        <taxon>Bacillati</taxon>
        <taxon>Bacillota</taxon>
        <taxon>Bacilli</taxon>
        <taxon>Bacillales</taxon>
        <taxon>Bacillaceae</taxon>
        <taxon>Halalkalibacter</taxon>
    </lineage>
</organism>
<comment type="caution">
    <text evidence="9">The sequence shown here is derived from an EMBL/GenBank/DDBJ whole genome shotgun (WGS) entry which is preliminary data.</text>
</comment>